<dbReference type="Gene3D" id="1.10.287.130">
    <property type="match status" value="1"/>
</dbReference>
<dbReference type="PROSITE" id="PS50109">
    <property type="entry name" value="HIS_KIN"/>
    <property type="match status" value="1"/>
</dbReference>
<dbReference type="SMART" id="SM00387">
    <property type="entry name" value="HATPase_c"/>
    <property type="match status" value="1"/>
</dbReference>
<comment type="catalytic activity">
    <reaction evidence="1">
        <text>ATP + protein L-histidine = ADP + protein N-phospho-L-histidine.</text>
        <dbReference type="EC" id="2.7.13.3"/>
    </reaction>
</comment>
<dbReference type="OrthoDB" id="5428263at2"/>
<dbReference type="Pfam" id="PF02518">
    <property type="entry name" value="HATPase_c"/>
    <property type="match status" value="1"/>
</dbReference>
<evidence type="ECO:0000256" key="8">
    <source>
        <dbReference type="ARBA" id="ARBA00023012"/>
    </source>
</evidence>
<keyword evidence="6" id="KW-0418">Kinase</keyword>
<dbReference type="Proteomes" id="UP000243205">
    <property type="component" value="Unassembled WGS sequence"/>
</dbReference>
<keyword evidence="8" id="KW-0902">Two-component regulatory system</keyword>
<evidence type="ECO:0000256" key="1">
    <source>
        <dbReference type="ARBA" id="ARBA00000085"/>
    </source>
</evidence>
<evidence type="ECO:0000256" key="4">
    <source>
        <dbReference type="ARBA" id="ARBA00022679"/>
    </source>
</evidence>
<feature type="domain" description="PAS" evidence="10">
    <location>
        <begin position="170"/>
        <end position="212"/>
    </location>
</feature>
<dbReference type="PRINTS" id="PR00344">
    <property type="entry name" value="BCTRLSENSOR"/>
</dbReference>
<dbReference type="InterPro" id="IPR005467">
    <property type="entry name" value="His_kinase_dom"/>
</dbReference>
<evidence type="ECO:0000259" key="9">
    <source>
        <dbReference type="PROSITE" id="PS50109"/>
    </source>
</evidence>
<dbReference type="Gene3D" id="3.30.450.20">
    <property type="entry name" value="PAS domain"/>
    <property type="match status" value="3"/>
</dbReference>
<evidence type="ECO:0000259" key="11">
    <source>
        <dbReference type="PROSITE" id="PS50113"/>
    </source>
</evidence>
<dbReference type="SUPFAM" id="SSF55785">
    <property type="entry name" value="PYP-like sensor domain (PAS domain)"/>
    <property type="match status" value="3"/>
</dbReference>
<evidence type="ECO:0000313" key="12">
    <source>
        <dbReference type="EMBL" id="SDE70762.1"/>
    </source>
</evidence>
<dbReference type="GO" id="GO:0000155">
    <property type="term" value="F:phosphorelay sensor kinase activity"/>
    <property type="evidence" value="ECO:0007669"/>
    <property type="project" value="InterPro"/>
</dbReference>
<evidence type="ECO:0000313" key="13">
    <source>
        <dbReference type="Proteomes" id="UP000243205"/>
    </source>
</evidence>
<dbReference type="EMBL" id="FNAQ01000027">
    <property type="protein sequence ID" value="SDE70762.1"/>
    <property type="molecule type" value="Genomic_DNA"/>
</dbReference>
<feature type="domain" description="PAC" evidence="11">
    <location>
        <begin position="341"/>
        <end position="393"/>
    </location>
</feature>
<evidence type="ECO:0000259" key="10">
    <source>
        <dbReference type="PROSITE" id="PS50112"/>
    </source>
</evidence>
<gene>
    <name evidence="12" type="ORF">SAMN05661003_12710</name>
</gene>
<evidence type="ECO:0000256" key="7">
    <source>
        <dbReference type="ARBA" id="ARBA00022840"/>
    </source>
</evidence>
<name>A0A1G7F4I2_9BACT</name>
<dbReference type="SMART" id="SM00091">
    <property type="entry name" value="PAS"/>
    <property type="match status" value="3"/>
</dbReference>
<dbReference type="InterPro" id="IPR001610">
    <property type="entry name" value="PAC"/>
</dbReference>
<dbReference type="PROSITE" id="PS50112">
    <property type="entry name" value="PAS"/>
    <property type="match status" value="2"/>
</dbReference>
<evidence type="ECO:0000256" key="2">
    <source>
        <dbReference type="ARBA" id="ARBA00012438"/>
    </source>
</evidence>
<keyword evidence="7" id="KW-0067">ATP-binding</keyword>
<feature type="domain" description="PAS" evidence="10">
    <location>
        <begin position="20"/>
        <end position="90"/>
    </location>
</feature>
<dbReference type="InterPro" id="IPR036097">
    <property type="entry name" value="HisK_dim/P_sf"/>
</dbReference>
<dbReference type="InterPro" id="IPR036890">
    <property type="entry name" value="HATPase_C_sf"/>
</dbReference>
<dbReference type="Pfam" id="PF08447">
    <property type="entry name" value="PAS_3"/>
    <property type="match status" value="1"/>
</dbReference>
<dbReference type="SUPFAM" id="SSF47384">
    <property type="entry name" value="Homodimeric domain of signal transducing histidine kinase"/>
    <property type="match status" value="1"/>
</dbReference>
<dbReference type="InterPro" id="IPR004358">
    <property type="entry name" value="Sig_transdc_His_kin-like_C"/>
</dbReference>
<dbReference type="Gene3D" id="3.30.565.10">
    <property type="entry name" value="Histidine kinase-like ATPase, C-terminal domain"/>
    <property type="match status" value="1"/>
</dbReference>
<dbReference type="CDD" id="cd00130">
    <property type="entry name" value="PAS"/>
    <property type="match status" value="2"/>
</dbReference>
<keyword evidence="3" id="KW-0597">Phosphoprotein</keyword>
<reference evidence="13" key="1">
    <citation type="submission" date="2016-10" db="EMBL/GenBank/DDBJ databases">
        <authorList>
            <person name="Varghese N."/>
            <person name="Submissions S."/>
        </authorList>
    </citation>
    <scope>NUCLEOTIDE SEQUENCE [LARGE SCALE GENOMIC DNA]</scope>
    <source>
        <strain evidence="13">DSM 8987</strain>
    </source>
</reference>
<feature type="domain" description="PAC" evidence="11">
    <location>
        <begin position="215"/>
        <end position="267"/>
    </location>
</feature>
<dbReference type="PROSITE" id="PS50113">
    <property type="entry name" value="PAC"/>
    <property type="match status" value="2"/>
</dbReference>
<proteinExistence type="predicted"/>
<dbReference type="Pfam" id="PF00512">
    <property type="entry name" value="HisKA"/>
    <property type="match status" value="1"/>
</dbReference>
<keyword evidence="5" id="KW-0547">Nucleotide-binding</keyword>
<protein>
    <recommendedName>
        <fullName evidence="2">histidine kinase</fullName>
        <ecNumber evidence="2">2.7.13.3</ecNumber>
    </recommendedName>
</protein>
<dbReference type="Gene3D" id="2.10.70.100">
    <property type="match status" value="1"/>
</dbReference>
<dbReference type="RefSeq" id="WP_092080794.1">
    <property type="nucleotide sequence ID" value="NZ_FNAQ01000027.1"/>
</dbReference>
<dbReference type="Pfam" id="PF08448">
    <property type="entry name" value="PAS_4"/>
    <property type="match status" value="1"/>
</dbReference>
<dbReference type="EC" id="2.7.13.3" evidence="2"/>
<dbReference type="InterPro" id="IPR013656">
    <property type="entry name" value="PAS_4"/>
</dbReference>
<dbReference type="AlphaFoldDB" id="A0A1G7F4I2"/>
<dbReference type="PANTHER" id="PTHR43065:SF10">
    <property type="entry name" value="PEROXIDE STRESS-ACTIVATED HISTIDINE KINASE MAK3"/>
    <property type="match status" value="1"/>
</dbReference>
<dbReference type="NCBIfam" id="TIGR00229">
    <property type="entry name" value="sensory_box"/>
    <property type="match status" value="2"/>
</dbReference>
<dbReference type="InterPro" id="IPR003661">
    <property type="entry name" value="HisK_dim/P_dom"/>
</dbReference>
<dbReference type="CDD" id="cd00082">
    <property type="entry name" value="HisKA"/>
    <property type="match status" value="1"/>
</dbReference>
<dbReference type="PANTHER" id="PTHR43065">
    <property type="entry name" value="SENSOR HISTIDINE KINASE"/>
    <property type="match status" value="1"/>
</dbReference>
<dbReference type="SUPFAM" id="SSF55874">
    <property type="entry name" value="ATPase domain of HSP90 chaperone/DNA topoisomerase II/histidine kinase"/>
    <property type="match status" value="1"/>
</dbReference>
<dbReference type="InterPro" id="IPR000014">
    <property type="entry name" value="PAS"/>
</dbReference>
<organism evidence="12 13">
    <name type="scientific">Desulfuromonas thiophila</name>
    <dbReference type="NCBI Taxonomy" id="57664"/>
    <lineage>
        <taxon>Bacteria</taxon>
        <taxon>Pseudomonadati</taxon>
        <taxon>Thermodesulfobacteriota</taxon>
        <taxon>Desulfuromonadia</taxon>
        <taxon>Desulfuromonadales</taxon>
        <taxon>Desulfuromonadaceae</taxon>
        <taxon>Desulfuromonas</taxon>
    </lineage>
</organism>
<dbReference type="InterPro" id="IPR035965">
    <property type="entry name" value="PAS-like_dom_sf"/>
</dbReference>
<keyword evidence="13" id="KW-1185">Reference proteome</keyword>
<dbReference type="SMART" id="SM00086">
    <property type="entry name" value="PAC"/>
    <property type="match status" value="2"/>
</dbReference>
<sequence length="637" mass="72468">MNDQRSDNSENNDLERLNKTRDQYAFLFNFAPVGYFTFNRNGEINFVNVTGANLLSHARHELVGRRFEHFIDDKDRLKFSHFIKTVFNRHEKKTCRLDLASFLPTPLSVRIEALANSSCDEIHAVLIDITEKKRAEQALYESEYNLAKAQAMTHVGSWSYDPITTEVRASAELLRILRLKPEQVTQEMFAAVVHPDDHDMVIERLHNTIEHGKAYEIEHRLLFSDGEQKWVYTIVEPAVNNAGKVLKLYGSTQDITQRKKSEVELRNKTNELLAIFDSIGDGIIVYDNNARIQHHNLISPQLFPEKVFPGAPCNNIFHLQENRSPQDCPVEKALQGERVDTSLIINLNNSQQRARYIDVTATPIRDSMGEQNRALVFLRDVSTKRLQEMHLIQAEKMSSVGMLATGVAHEINNPLTSVAGCAEALLRRFREAPELLEFAQLEQFPHYLEIILRESYRCKGIIDHLLSFGSMSDGLRRKVDINLALKEVIELLKYQDKYQQIQVSTDLLTELPRVEGDPSALRQVFMNLLVNAHQAIKGRGDIFVSTRKQNSRHVQIVIRDTGDGMEQNILDRIWEPFFTTKEAGKGLGLGLALTYNIVKDHKGEITIESSPGQGSVFTLLLPISADNANPTTAKARY</sequence>
<dbReference type="STRING" id="57664.SAMN05661003_12710"/>
<evidence type="ECO:0000256" key="3">
    <source>
        <dbReference type="ARBA" id="ARBA00022553"/>
    </source>
</evidence>
<dbReference type="SMART" id="SM00388">
    <property type="entry name" value="HisKA"/>
    <property type="match status" value="1"/>
</dbReference>
<evidence type="ECO:0000256" key="6">
    <source>
        <dbReference type="ARBA" id="ARBA00022777"/>
    </source>
</evidence>
<evidence type="ECO:0000256" key="5">
    <source>
        <dbReference type="ARBA" id="ARBA00022741"/>
    </source>
</evidence>
<dbReference type="InterPro" id="IPR013655">
    <property type="entry name" value="PAS_fold_3"/>
</dbReference>
<feature type="domain" description="Histidine kinase" evidence="9">
    <location>
        <begin position="406"/>
        <end position="625"/>
    </location>
</feature>
<dbReference type="InterPro" id="IPR000700">
    <property type="entry name" value="PAS-assoc_C"/>
</dbReference>
<keyword evidence="4" id="KW-0808">Transferase</keyword>
<accession>A0A1G7F4I2</accession>
<dbReference type="GO" id="GO:0005524">
    <property type="term" value="F:ATP binding"/>
    <property type="evidence" value="ECO:0007669"/>
    <property type="project" value="UniProtKB-KW"/>
</dbReference>
<dbReference type="Pfam" id="PF13426">
    <property type="entry name" value="PAS_9"/>
    <property type="match status" value="1"/>
</dbReference>
<dbReference type="InterPro" id="IPR003594">
    <property type="entry name" value="HATPase_dom"/>
</dbReference>